<evidence type="ECO:0000313" key="2">
    <source>
        <dbReference type="EMBL" id="HFB54933.1"/>
    </source>
</evidence>
<dbReference type="Proteomes" id="UP000886042">
    <property type="component" value="Unassembled WGS sequence"/>
</dbReference>
<comment type="caution">
    <text evidence="2">The sequence shown here is derived from an EMBL/GenBank/DDBJ whole genome shotgun (WGS) entry which is preliminary data.</text>
</comment>
<sequence>EILQALKDARTAMGDSQDALNDDLLYRSSRAQSNAIDALREAGEGLARAAEAQSKNAQNDGQGQSNGNADPFGRDQNGGGVGDQVEVPEISDQKRVRDLLDELRRRSSEQEREKIERDYIDRLLERF</sequence>
<protein>
    <submittedName>
        <fullName evidence="2">DUF4175 family protein</fullName>
    </submittedName>
</protein>
<name>A0A7C3G586_9PROT</name>
<feature type="non-terminal residue" evidence="2">
    <location>
        <position position="1"/>
    </location>
</feature>
<proteinExistence type="predicted"/>
<dbReference type="EMBL" id="DRMN01000221">
    <property type="protein sequence ID" value="HFB54933.1"/>
    <property type="molecule type" value="Genomic_DNA"/>
</dbReference>
<accession>A0A7C3G586</accession>
<organism evidence="2">
    <name type="scientific">Hellea balneolensis</name>
    <dbReference type="NCBI Taxonomy" id="287478"/>
    <lineage>
        <taxon>Bacteria</taxon>
        <taxon>Pseudomonadati</taxon>
        <taxon>Pseudomonadota</taxon>
        <taxon>Alphaproteobacteria</taxon>
        <taxon>Maricaulales</taxon>
        <taxon>Robiginitomaculaceae</taxon>
        <taxon>Hellea</taxon>
    </lineage>
</organism>
<reference evidence="2" key="1">
    <citation type="journal article" date="2020" name="mSystems">
        <title>Genome- and Community-Level Interaction Insights into Carbon Utilization and Element Cycling Functions of Hydrothermarchaeota in Hydrothermal Sediment.</title>
        <authorList>
            <person name="Zhou Z."/>
            <person name="Liu Y."/>
            <person name="Xu W."/>
            <person name="Pan J."/>
            <person name="Luo Z.H."/>
            <person name="Li M."/>
        </authorList>
    </citation>
    <scope>NUCLEOTIDE SEQUENCE [LARGE SCALE GENOMIC DNA]</scope>
    <source>
        <strain evidence="2">HyVt-489</strain>
    </source>
</reference>
<gene>
    <name evidence="2" type="ORF">ENJ46_03330</name>
</gene>
<evidence type="ECO:0000256" key="1">
    <source>
        <dbReference type="SAM" id="MobiDB-lite"/>
    </source>
</evidence>
<dbReference type="Pfam" id="PF13779">
    <property type="entry name" value="DUF4175"/>
    <property type="match status" value="1"/>
</dbReference>
<dbReference type="InterPro" id="IPR012683">
    <property type="entry name" value="CHP02302_TM"/>
</dbReference>
<dbReference type="AlphaFoldDB" id="A0A7C3G586"/>
<feature type="compositionally biased region" description="Polar residues" evidence="1">
    <location>
        <begin position="53"/>
        <end position="68"/>
    </location>
</feature>
<feature type="region of interest" description="Disordered" evidence="1">
    <location>
        <begin position="47"/>
        <end position="96"/>
    </location>
</feature>